<reference evidence="3" key="1">
    <citation type="submission" date="2016-10" db="EMBL/GenBank/DDBJ databases">
        <authorList>
            <person name="de Groot N.N."/>
        </authorList>
    </citation>
    <scope>NUCLEOTIDE SEQUENCE</scope>
</reference>
<dbReference type="InterPro" id="IPR036779">
    <property type="entry name" value="LysM_dom_sf"/>
</dbReference>
<dbReference type="CDD" id="cd00118">
    <property type="entry name" value="LysM"/>
    <property type="match status" value="1"/>
</dbReference>
<dbReference type="SMART" id="SM00257">
    <property type="entry name" value="LysM"/>
    <property type="match status" value="1"/>
</dbReference>
<feature type="transmembrane region" description="Helical" evidence="1">
    <location>
        <begin position="35"/>
        <end position="53"/>
    </location>
</feature>
<evidence type="ECO:0000259" key="2">
    <source>
        <dbReference type="PROSITE" id="PS51782"/>
    </source>
</evidence>
<dbReference type="SUPFAM" id="SSF54106">
    <property type="entry name" value="LysM domain"/>
    <property type="match status" value="1"/>
</dbReference>
<dbReference type="EMBL" id="FPHM01000251">
    <property type="protein sequence ID" value="SFV71477.1"/>
    <property type="molecule type" value="Genomic_DNA"/>
</dbReference>
<protein>
    <submittedName>
        <fullName evidence="3">Ferric siderophore transport system, periplasmic binding protein TonB</fullName>
    </submittedName>
</protein>
<evidence type="ECO:0000313" key="3">
    <source>
        <dbReference type="EMBL" id="SFV71477.1"/>
    </source>
</evidence>
<name>A0A1W1D0N1_9ZZZZ</name>
<feature type="domain" description="LysM" evidence="2">
    <location>
        <begin position="248"/>
        <end position="297"/>
    </location>
</feature>
<proteinExistence type="predicted"/>
<keyword evidence="1" id="KW-0472">Membrane</keyword>
<keyword evidence="1" id="KW-1133">Transmembrane helix</keyword>
<dbReference type="Gene3D" id="3.10.350.10">
    <property type="entry name" value="LysM domain"/>
    <property type="match status" value="1"/>
</dbReference>
<organism evidence="3">
    <name type="scientific">hydrothermal vent metagenome</name>
    <dbReference type="NCBI Taxonomy" id="652676"/>
    <lineage>
        <taxon>unclassified sequences</taxon>
        <taxon>metagenomes</taxon>
        <taxon>ecological metagenomes</taxon>
    </lineage>
</organism>
<accession>A0A1W1D0N1</accession>
<gene>
    <name evidence="3" type="ORF">MNB_SV-13-1441</name>
</gene>
<evidence type="ECO:0000256" key="1">
    <source>
        <dbReference type="SAM" id="Phobius"/>
    </source>
</evidence>
<dbReference type="Pfam" id="PF01476">
    <property type="entry name" value="LysM"/>
    <property type="match status" value="1"/>
</dbReference>
<keyword evidence="1" id="KW-0812">Transmembrane</keyword>
<dbReference type="PROSITE" id="PS51782">
    <property type="entry name" value="LYSM"/>
    <property type="match status" value="1"/>
</dbReference>
<dbReference type="InterPro" id="IPR018392">
    <property type="entry name" value="LysM"/>
</dbReference>
<sequence>MSNNYYEDYLAKTNNNLRESTLLKQETQHKSSKKGILLIILFLVLAGEGFYLWQKNQETQANVDNPTETLLPMTKPTENLEAKEEIILPEVIEKEPEEEIILPEVVEKAPKEEIILPKVVKKEPKKEIILPKVVKKEPKEEIILPKVVKKEPKKEKSKEEIKKHPLEISLLKADKETKHPDTTDKKIDTFNKVILDSSITEPNPTAKKLVDIIKASKVKKEEPKEKDKKTAYTDAITDEAKVRKDEMRYVTVKSGDSLYKIAKRTYGDATYFEVIFKANSDVLKSKTDLKIGQKLRVPKLKKAE</sequence>
<dbReference type="AlphaFoldDB" id="A0A1W1D0N1"/>